<dbReference type="Gene3D" id="2.80.10.50">
    <property type="match status" value="1"/>
</dbReference>
<evidence type="ECO:0000256" key="1">
    <source>
        <dbReference type="ARBA" id="ARBA00004613"/>
    </source>
</evidence>
<dbReference type="InterPro" id="IPR029058">
    <property type="entry name" value="AB_hydrolase_fold"/>
</dbReference>
<evidence type="ECO:0000313" key="12">
    <source>
        <dbReference type="EMBL" id="SFW85668.1"/>
    </source>
</evidence>
<dbReference type="InterPro" id="IPR000772">
    <property type="entry name" value="Ricin_B_lectin"/>
</dbReference>
<name>A0A1K1SN73_9PSEU</name>
<dbReference type="ESTHER" id="9pseu-a0a1k1sn73">
    <property type="family name" value="FaeC"/>
</dbReference>
<dbReference type="SMART" id="SM00458">
    <property type="entry name" value="RICIN"/>
    <property type="match status" value="1"/>
</dbReference>
<keyword evidence="5 10" id="KW-0732">Signal</keyword>
<dbReference type="InterPro" id="IPR043595">
    <property type="entry name" value="FaeB/C/D"/>
</dbReference>
<dbReference type="PANTHER" id="PTHR38050">
    <property type="match status" value="1"/>
</dbReference>
<evidence type="ECO:0000313" key="13">
    <source>
        <dbReference type="Proteomes" id="UP000182740"/>
    </source>
</evidence>
<reference evidence="13" key="1">
    <citation type="submission" date="2016-11" db="EMBL/GenBank/DDBJ databases">
        <authorList>
            <person name="Varghese N."/>
            <person name="Submissions S."/>
        </authorList>
    </citation>
    <scope>NUCLEOTIDE SEQUENCE [LARGE SCALE GENOMIC DNA]</scope>
    <source>
        <strain evidence="13">DSM 44671</strain>
    </source>
</reference>
<proteinExistence type="inferred from homology"/>
<dbReference type="Proteomes" id="UP000182740">
    <property type="component" value="Unassembled WGS sequence"/>
</dbReference>
<dbReference type="EMBL" id="FPJG01000006">
    <property type="protein sequence ID" value="SFW85668.1"/>
    <property type="molecule type" value="Genomic_DNA"/>
</dbReference>
<dbReference type="GO" id="GO:0030600">
    <property type="term" value="F:feruloyl esterase activity"/>
    <property type="evidence" value="ECO:0007669"/>
    <property type="project" value="InterPro"/>
</dbReference>
<evidence type="ECO:0000256" key="9">
    <source>
        <dbReference type="ARBA" id="ARBA00025250"/>
    </source>
</evidence>
<sequence length="474" mass="49201">MDQELKATMSKTRGSRVMVRYRALFASVAVGALLAMAGNGTAEAAGAGATPAAAAAGTAGCGKAPGLASGSHTISSGGQNRSYILRVPNNYDNNHPYRLFVGLHWRGGTANDVDSGGTDGYNWSYYGLRRLADNANNGTIFVAPQGNGNGWANPGGQDVTFVDDMLRQLEAALCVDTSQVFAGGFSYGGAMSYALACARPSVFRAVAVYSGANLSGCSGGTQPVAYIGLHGIRDDVLPIASGRALRDTFVRNNGCTPQNPPEPAYGSLTHIVTAYSGCRAGYPVVWAAFDGAGHDPGPRDGCTCDGWQTWTSGEVWKFITQFDSTTPPPSGSPVQVGVSYTLTAEHSGKLLDIAGVSTAAGALLQQWTATGGQNQQFDFLDSGDGYYRVRARHSGLVLQVAGSGTGADISQQPDSGSAAQQWRVTDLGGGVVSLVNRLSGLTMDVWGASAADGTRVSQWTATGGANQRFRLQRA</sequence>
<evidence type="ECO:0000256" key="3">
    <source>
        <dbReference type="ARBA" id="ARBA00022525"/>
    </source>
</evidence>
<evidence type="ECO:0000256" key="8">
    <source>
        <dbReference type="ARBA" id="ARBA00023326"/>
    </source>
</evidence>
<evidence type="ECO:0000256" key="10">
    <source>
        <dbReference type="SAM" id="SignalP"/>
    </source>
</evidence>
<organism evidence="12 13">
    <name type="scientific">Amycolatopsis australiensis</name>
    <dbReference type="NCBI Taxonomy" id="546364"/>
    <lineage>
        <taxon>Bacteria</taxon>
        <taxon>Bacillati</taxon>
        <taxon>Actinomycetota</taxon>
        <taxon>Actinomycetes</taxon>
        <taxon>Pseudonocardiales</taxon>
        <taxon>Pseudonocardiaceae</taxon>
        <taxon>Amycolatopsis</taxon>
    </lineage>
</organism>
<dbReference type="PANTHER" id="PTHR38050:SF1">
    <property type="entry name" value="FERULOYL ESTERASE C"/>
    <property type="match status" value="1"/>
</dbReference>
<dbReference type="STRING" id="546364.SAMN04489730_6194"/>
<evidence type="ECO:0000256" key="4">
    <source>
        <dbReference type="ARBA" id="ARBA00022651"/>
    </source>
</evidence>
<keyword evidence="7" id="KW-0119">Carbohydrate metabolism</keyword>
<comment type="subcellular location">
    <subcellularLocation>
        <location evidence="1">Secreted</location>
    </subcellularLocation>
</comment>
<keyword evidence="13" id="KW-1185">Reference proteome</keyword>
<protein>
    <submittedName>
        <fullName evidence="12">Poly(3-hydroxybutyrate) depolymerase</fullName>
    </submittedName>
</protein>
<accession>A0A1K1SN73</accession>
<dbReference type="Gene3D" id="3.40.50.1820">
    <property type="entry name" value="alpha/beta hydrolase"/>
    <property type="match status" value="1"/>
</dbReference>
<feature type="signal peptide" evidence="10">
    <location>
        <begin position="1"/>
        <end position="44"/>
    </location>
</feature>
<keyword evidence="6" id="KW-0378">Hydrolase</keyword>
<dbReference type="InterPro" id="IPR035992">
    <property type="entry name" value="Ricin_B-like_lectins"/>
</dbReference>
<keyword evidence="8" id="KW-0624">Polysaccharide degradation</keyword>
<dbReference type="GO" id="GO:0045493">
    <property type="term" value="P:xylan catabolic process"/>
    <property type="evidence" value="ECO:0007669"/>
    <property type="project" value="UniProtKB-KW"/>
</dbReference>
<feature type="domain" description="Ricin B lectin" evidence="11">
    <location>
        <begin position="338"/>
        <end position="472"/>
    </location>
</feature>
<evidence type="ECO:0000256" key="7">
    <source>
        <dbReference type="ARBA" id="ARBA00023277"/>
    </source>
</evidence>
<dbReference type="CDD" id="cd00161">
    <property type="entry name" value="beta-trefoil_Ricin-like"/>
    <property type="match status" value="1"/>
</dbReference>
<keyword evidence="4" id="KW-0858">Xylan degradation</keyword>
<comment type="similarity">
    <text evidence="2">Belongs to the faeC family.</text>
</comment>
<dbReference type="SUPFAM" id="SSF53474">
    <property type="entry name" value="alpha/beta-Hydrolases"/>
    <property type="match status" value="1"/>
</dbReference>
<dbReference type="SUPFAM" id="SSF50370">
    <property type="entry name" value="Ricin B-like lectins"/>
    <property type="match status" value="1"/>
</dbReference>
<gene>
    <name evidence="12" type="ORF">SAMN04489730_6194</name>
</gene>
<evidence type="ECO:0000256" key="6">
    <source>
        <dbReference type="ARBA" id="ARBA00022801"/>
    </source>
</evidence>
<evidence type="ECO:0000256" key="5">
    <source>
        <dbReference type="ARBA" id="ARBA00022729"/>
    </source>
</evidence>
<dbReference type="GO" id="GO:0005576">
    <property type="term" value="C:extracellular region"/>
    <property type="evidence" value="ECO:0007669"/>
    <property type="project" value="UniProtKB-SubCell"/>
</dbReference>
<evidence type="ECO:0000259" key="11">
    <source>
        <dbReference type="SMART" id="SM00458"/>
    </source>
</evidence>
<dbReference type="AlphaFoldDB" id="A0A1K1SN73"/>
<dbReference type="Pfam" id="PF14200">
    <property type="entry name" value="RicinB_lectin_2"/>
    <property type="match status" value="1"/>
</dbReference>
<feature type="chain" id="PRO_5012227797" evidence="10">
    <location>
        <begin position="45"/>
        <end position="474"/>
    </location>
</feature>
<dbReference type="PROSITE" id="PS50231">
    <property type="entry name" value="RICIN_B_LECTIN"/>
    <property type="match status" value="1"/>
</dbReference>
<evidence type="ECO:0000256" key="2">
    <source>
        <dbReference type="ARBA" id="ARBA00010278"/>
    </source>
</evidence>
<comment type="function">
    <text evidence="9">Involved in degradation of plant cell walls. Hydrolyzes the feruloyl-arabinose ester bond in arabinoxylans, and the feruloyl-galactose ester bond in pectin. Active against paranitrophenyl-acetate, methyl ferulate and wheat arabinoxylan.</text>
</comment>
<keyword evidence="3" id="KW-0964">Secreted</keyword>